<dbReference type="Proteomes" id="UP001431449">
    <property type="component" value="Unassembled WGS sequence"/>
</dbReference>
<dbReference type="InterPro" id="IPR007296">
    <property type="entry name" value="DUF403"/>
</dbReference>
<feature type="domain" description="Circularly permuted ATP-grasp type 2" evidence="2">
    <location>
        <begin position="82"/>
        <end position="461"/>
    </location>
</feature>
<proteinExistence type="predicted"/>
<protein>
    <submittedName>
        <fullName evidence="3">Circularly permuted type 2 ATP-grasp protein</fullName>
    </submittedName>
</protein>
<dbReference type="Pfam" id="PF14403">
    <property type="entry name" value="CP_ATPgrasp_2"/>
    <property type="match status" value="1"/>
</dbReference>
<evidence type="ECO:0000313" key="4">
    <source>
        <dbReference type="Proteomes" id="UP001431449"/>
    </source>
</evidence>
<dbReference type="InterPro" id="IPR025841">
    <property type="entry name" value="CP_ATPgrasp_2"/>
</dbReference>
<name>A0ABT0GJT0_9GAMM</name>
<dbReference type="EMBL" id="JALNMH010000011">
    <property type="protein sequence ID" value="MCK7594788.1"/>
    <property type="molecule type" value="Genomic_DNA"/>
</dbReference>
<dbReference type="Pfam" id="PF04168">
    <property type="entry name" value="Alpha-E"/>
    <property type="match status" value="1"/>
</dbReference>
<dbReference type="Gene3D" id="3.30.1490.270">
    <property type="match status" value="1"/>
</dbReference>
<dbReference type="PANTHER" id="PTHR34595:SF2">
    <property type="entry name" value="BLR2978 PROTEIN"/>
    <property type="match status" value="1"/>
</dbReference>
<feature type="domain" description="DUF403" evidence="1">
    <location>
        <begin position="507"/>
        <end position="808"/>
    </location>
</feature>
<evidence type="ECO:0000313" key="3">
    <source>
        <dbReference type="EMBL" id="MCK7594788.1"/>
    </source>
</evidence>
<dbReference type="Gene3D" id="3.40.50.11290">
    <property type="match status" value="1"/>
</dbReference>
<dbReference type="InterPro" id="IPR051680">
    <property type="entry name" value="ATP-dep_Glu-Cys_Ligase-2"/>
</dbReference>
<evidence type="ECO:0000259" key="1">
    <source>
        <dbReference type="Pfam" id="PF04168"/>
    </source>
</evidence>
<comment type="caution">
    <text evidence="3">The sequence shown here is derived from an EMBL/GenBank/DDBJ whole genome shotgun (WGS) entry which is preliminary data.</text>
</comment>
<dbReference type="PANTHER" id="PTHR34595">
    <property type="entry name" value="BLR5612 PROTEIN"/>
    <property type="match status" value="1"/>
</dbReference>
<gene>
    <name evidence="3" type="ORF">M0G41_14030</name>
</gene>
<dbReference type="SUPFAM" id="SSF56059">
    <property type="entry name" value="Glutathione synthetase ATP-binding domain-like"/>
    <property type="match status" value="1"/>
</dbReference>
<reference evidence="3" key="1">
    <citation type="submission" date="2022-04" db="EMBL/GenBank/DDBJ databases">
        <title>Lysobacter sp. CAU 1642 isolated from sea sand.</title>
        <authorList>
            <person name="Kim W."/>
        </authorList>
    </citation>
    <scope>NUCLEOTIDE SEQUENCE</scope>
    <source>
        <strain evidence="3">CAU 1642</strain>
    </source>
</reference>
<keyword evidence="4" id="KW-1185">Reference proteome</keyword>
<accession>A0ABT0GJT0</accession>
<organism evidence="3 4">
    <name type="scientific">Pseudomarimonas salicorniae</name>
    <dbReference type="NCBI Taxonomy" id="2933270"/>
    <lineage>
        <taxon>Bacteria</taxon>
        <taxon>Pseudomonadati</taxon>
        <taxon>Pseudomonadota</taxon>
        <taxon>Gammaproteobacteria</taxon>
        <taxon>Lysobacterales</taxon>
        <taxon>Lysobacteraceae</taxon>
        <taxon>Pseudomarimonas</taxon>
    </lineage>
</organism>
<dbReference type="RefSeq" id="WP_248210421.1">
    <property type="nucleotide sequence ID" value="NZ_JALNMH010000011.1"/>
</dbReference>
<evidence type="ECO:0000259" key="2">
    <source>
        <dbReference type="Pfam" id="PF14403"/>
    </source>
</evidence>
<sequence>MHPLLARYRPARDRYDELCLDEGGRPRAHWQSLIRRLQQIPPEGLRERCEFVARQIQENGVTYNVYADPKGDARPWDLDMLPQLITSEEWAPLAAGIAQRAGLLERVLADLYGEQTLLSGGLLPPDLVFGHGNFLWPAQGVRPRGDAWLHVYAADLARAPDGRWWVLADRTQTPSGAGYALENRHIVGRAFPELFRELGIRRLDGFFDALHESLLQRCEDDGEPPLIVLLTPGRFNETYFEHVFLARQLGFPLVEGQDLTVRDATVYLKTLGGLQRVHAILRRLDDDWCDPLELRADSALGVPGLLDAVRAQRVVVANALGSGVLESPGLMGFLPAIAEKWLGEPLSLPSVATWWCGEEATLRDALRKLPQLVIKGAYPSQGFEPVYGADLDRAGLRALRARLRRRPGAYVAQEQVHLSQAPVWPGDGSDALVARAVTMRVYAVATSEGFQVMPGGLTRVAQPGGAEVVSMQRGGSSKDTWVFADAPQRAAPSLRRIDSVVRRDPHLLSRTVENLFWLGRYAERCDVHARLLRSLLNRIDDDLDPQVFEMGLGLARQLGRVPTGGADAADLLRAIADVDWENSLHVNLRRLCWSASEVRARLSMENWRTVMEIQRDAASLGAAGFGEGRASAFLNRLLTALSALSGFALDDMTRDDSWRFLMVGRSLERLQAQIAQVLPLLEGPPRDAAALGWWLELGNVTITYRSRYLASPQLMPVLDLLLLDEDNPHAMLFQLERLTATLAQIGFSAAPEGAIEGLEGTRERLRSFEVSGLLAGPGSEPARELSVLLGALSTALHVLSERLVARYFAQVDDHSQMTWST</sequence>